<name>A0A2S2P1H2_SCHGA</name>
<gene>
    <name evidence="1" type="ORF">g.29091</name>
</gene>
<reference evidence="1" key="1">
    <citation type="submission" date="2018-04" db="EMBL/GenBank/DDBJ databases">
        <title>Transcriptome of Schizaphis graminum biotype I.</title>
        <authorList>
            <person name="Scully E.D."/>
            <person name="Geib S.M."/>
            <person name="Palmer N.A."/>
            <person name="Koch K."/>
            <person name="Bradshaw J."/>
            <person name="Heng-Moss T."/>
            <person name="Sarath G."/>
        </authorList>
    </citation>
    <scope>NUCLEOTIDE SEQUENCE</scope>
</reference>
<proteinExistence type="predicted"/>
<organism evidence="1">
    <name type="scientific">Schizaphis graminum</name>
    <name type="common">Green bug aphid</name>
    <dbReference type="NCBI Taxonomy" id="13262"/>
    <lineage>
        <taxon>Eukaryota</taxon>
        <taxon>Metazoa</taxon>
        <taxon>Ecdysozoa</taxon>
        <taxon>Arthropoda</taxon>
        <taxon>Hexapoda</taxon>
        <taxon>Insecta</taxon>
        <taxon>Pterygota</taxon>
        <taxon>Neoptera</taxon>
        <taxon>Paraneoptera</taxon>
        <taxon>Hemiptera</taxon>
        <taxon>Sternorrhyncha</taxon>
        <taxon>Aphidomorpha</taxon>
        <taxon>Aphidoidea</taxon>
        <taxon>Aphididae</taxon>
        <taxon>Aphidini</taxon>
        <taxon>Schizaphis</taxon>
    </lineage>
</organism>
<evidence type="ECO:0000313" key="1">
    <source>
        <dbReference type="EMBL" id="MBY23313.1"/>
    </source>
</evidence>
<accession>A0A2S2P1H2</accession>
<protein>
    <submittedName>
        <fullName evidence="1">Uncharacterized protein</fullName>
    </submittedName>
</protein>
<dbReference type="AlphaFoldDB" id="A0A2S2P1H2"/>
<dbReference type="EMBL" id="GGMR01010694">
    <property type="protein sequence ID" value="MBY23313.1"/>
    <property type="molecule type" value="Transcribed_RNA"/>
</dbReference>
<sequence>MAGMYIRRHGSVVVESPSSSLAVHSQNQQIPAAAAVLPWRSDSYQVNGPCNSVDPLGNNPLPAEHGAVVQLTKLRHNCPAHNDDLQSPHHFQQGFFSVISENRKSITFQNNNESTSSKQLFYGIIMRKHYISKHRYEKKSFLNTK</sequence>